<dbReference type="CDD" id="cd10170">
    <property type="entry name" value="ASKHA_NBD_HSP70"/>
    <property type="match status" value="1"/>
</dbReference>
<gene>
    <name evidence="1" type="ORF">QBC33DRAFT_618884</name>
</gene>
<accession>A0AAJ0FPB8</accession>
<dbReference type="InterPro" id="IPR043129">
    <property type="entry name" value="ATPase_NBD"/>
</dbReference>
<dbReference type="EMBL" id="MU839006">
    <property type="protein sequence ID" value="KAK1768000.1"/>
    <property type="molecule type" value="Genomic_DNA"/>
</dbReference>
<reference evidence="1" key="1">
    <citation type="submission" date="2023-06" db="EMBL/GenBank/DDBJ databases">
        <title>Genome-scale phylogeny and comparative genomics of the fungal order Sordariales.</title>
        <authorList>
            <consortium name="Lawrence Berkeley National Laboratory"/>
            <person name="Hensen N."/>
            <person name="Bonometti L."/>
            <person name="Westerberg I."/>
            <person name="Brannstrom I.O."/>
            <person name="Guillou S."/>
            <person name="Cros-Aarteil S."/>
            <person name="Calhoun S."/>
            <person name="Haridas S."/>
            <person name="Kuo A."/>
            <person name="Mondo S."/>
            <person name="Pangilinan J."/>
            <person name="Riley R."/>
            <person name="Labutti K."/>
            <person name="Andreopoulos B."/>
            <person name="Lipzen A."/>
            <person name="Chen C."/>
            <person name="Yanf M."/>
            <person name="Daum C."/>
            <person name="Ng V."/>
            <person name="Clum A."/>
            <person name="Steindorff A."/>
            <person name="Ohm R."/>
            <person name="Martin F."/>
            <person name="Silar P."/>
            <person name="Natvig D."/>
            <person name="Lalanne C."/>
            <person name="Gautier V."/>
            <person name="Ament-Velasquez S.L."/>
            <person name="Kruys A."/>
            <person name="Hutchinson M.I."/>
            <person name="Powell A.J."/>
            <person name="Barry K."/>
            <person name="Miller A.N."/>
            <person name="Grigoriev I.V."/>
            <person name="Debuchy R."/>
            <person name="Gladieux P."/>
            <person name="Thoren M.H."/>
            <person name="Johannesson H."/>
        </authorList>
    </citation>
    <scope>NUCLEOTIDE SEQUENCE</scope>
    <source>
        <strain evidence="1">8032-3</strain>
    </source>
</reference>
<dbReference type="SUPFAM" id="SSF53067">
    <property type="entry name" value="Actin-like ATPase domain"/>
    <property type="match status" value="1"/>
</dbReference>
<protein>
    <submittedName>
        <fullName evidence="1">Uncharacterized protein</fullName>
    </submittedName>
</protein>
<proteinExistence type="predicted"/>
<keyword evidence="2" id="KW-1185">Reference proteome</keyword>
<evidence type="ECO:0000313" key="2">
    <source>
        <dbReference type="Proteomes" id="UP001244011"/>
    </source>
</evidence>
<dbReference type="Gene3D" id="3.90.640.10">
    <property type="entry name" value="Actin, Chain A, domain 4"/>
    <property type="match status" value="1"/>
</dbReference>
<sequence length="317" mass="34954">MASASMCPKRDFYIGDLEFIRPLATAAPGEIKLKYFKVSLMERAEWFEMITWPACWKEETLGRLKQAVEEAGITAQASEVLYRTEHEAAVRAILFDHAGSLSGLFKNGHSIIVADCGGITIDAATFKFHAPNARHTGIGDIVKAKSCLFGAPSLDTAFEELLSRKIDKATGLQASEFTNPILLAKEAALEHWHRTVKNRFDPSTLLDGDEKYPIPGGREVDIHRDEMMKIFDDVVHKIVQTIVGLYEDAAQTTADNPKDIFLTGGLACLDYIQGRVTTLLRQRLGNNNLHIVTGDNHGMRTAVCRGAALEGVPLPYV</sequence>
<evidence type="ECO:0000313" key="1">
    <source>
        <dbReference type="EMBL" id="KAK1768000.1"/>
    </source>
</evidence>
<name>A0AAJ0FPB8_9PEZI</name>
<dbReference type="PANTHER" id="PTHR42749:SF1">
    <property type="entry name" value="CELL SHAPE-DETERMINING PROTEIN MREB"/>
    <property type="match status" value="1"/>
</dbReference>
<dbReference type="PANTHER" id="PTHR42749">
    <property type="entry name" value="CELL SHAPE-DETERMINING PROTEIN MREB"/>
    <property type="match status" value="1"/>
</dbReference>
<organism evidence="1 2">
    <name type="scientific">Phialemonium atrogriseum</name>
    <dbReference type="NCBI Taxonomy" id="1093897"/>
    <lineage>
        <taxon>Eukaryota</taxon>
        <taxon>Fungi</taxon>
        <taxon>Dikarya</taxon>
        <taxon>Ascomycota</taxon>
        <taxon>Pezizomycotina</taxon>
        <taxon>Sordariomycetes</taxon>
        <taxon>Sordariomycetidae</taxon>
        <taxon>Cephalothecales</taxon>
        <taxon>Cephalothecaceae</taxon>
        <taxon>Phialemonium</taxon>
    </lineage>
</organism>
<dbReference type="Gene3D" id="3.30.420.40">
    <property type="match status" value="2"/>
</dbReference>
<dbReference type="GeneID" id="85315903"/>
<dbReference type="Proteomes" id="UP001244011">
    <property type="component" value="Unassembled WGS sequence"/>
</dbReference>
<comment type="caution">
    <text evidence="1">The sequence shown here is derived from an EMBL/GenBank/DDBJ whole genome shotgun (WGS) entry which is preliminary data.</text>
</comment>
<dbReference type="AlphaFoldDB" id="A0AAJ0FPB8"/>
<dbReference type="RefSeq" id="XP_060284213.1">
    <property type="nucleotide sequence ID" value="XM_060432716.1"/>
</dbReference>